<dbReference type="Gene3D" id="1.50.10.20">
    <property type="match status" value="1"/>
</dbReference>
<protein>
    <submittedName>
        <fullName evidence="2">Uncharacterized protein</fullName>
    </submittedName>
</protein>
<evidence type="ECO:0000313" key="1">
    <source>
        <dbReference type="EMBL" id="GBM48968.1"/>
    </source>
</evidence>
<dbReference type="EMBL" id="BGPR01098381">
    <property type="protein sequence ID" value="GBM48994.1"/>
    <property type="molecule type" value="Genomic_DNA"/>
</dbReference>
<proteinExistence type="predicted"/>
<dbReference type="EMBL" id="BGPR01098376">
    <property type="protein sequence ID" value="GBM48968.1"/>
    <property type="molecule type" value="Genomic_DNA"/>
</dbReference>
<organism evidence="2 3">
    <name type="scientific">Araneus ventricosus</name>
    <name type="common">Orbweaver spider</name>
    <name type="synonym">Epeira ventricosa</name>
    <dbReference type="NCBI Taxonomy" id="182803"/>
    <lineage>
        <taxon>Eukaryota</taxon>
        <taxon>Metazoa</taxon>
        <taxon>Ecdysozoa</taxon>
        <taxon>Arthropoda</taxon>
        <taxon>Chelicerata</taxon>
        <taxon>Arachnida</taxon>
        <taxon>Araneae</taxon>
        <taxon>Araneomorphae</taxon>
        <taxon>Entelegynae</taxon>
        <taxon>Araneoidea</taxon>
        <taxon>Araneidae</taxon>
        <taxon>Araneus</taxon>
    </lineage>
</organism>
<evidence type="ECO:0000313" key="3">
    <source>
        <dbReference type="Proteomes" id="UP000499080"/>
    </source>
</evidence>
<sequence length="117" mass="12891">DCSPKGALFSSQPVDEIDLTELASFVNALIAVCIEPREFYGLDLVAALRTRVDTKQEVHPLPFIALCNAKVPITPTDVDKLLKTFNSNSRALWTEGETFSKDCLLTQYRFPDASAVA</sequence>
<evidence type="ECO:0000313" key="2">
    <source>
        <dbReference type="EMBL" id="GBM48994.1"/>
    </source>
</evidence>
<gene>
    <name evidence="2" type="ORF">AVEN_110254_1</name>
    <name evidence="1" type="ORF">AVEN_4840_1</name>
</gene>
<dbReference type="Proteomes" id="UP000499080">
    <property type="component" value="Unassembled WGS sequence"/>
</dbReference>
<dbReference type="AlphaFoldDB" id="A0A4Y2GAK9"/>
<keyword evidence="3" id="KW-1185">Reference proteome</keyword>
<name>A0A4Y2GAK9_ARAVE</name>
<feature type="non-terminal residue" evidence="2">
    <location>
        <position position="1"/>
    </location>
</feature>
<comment type="caution">
    <text evidence="2">The sequence shown here is derived from an EMBL/GenBank/DDBJ whole genome shotgun (WGS) entry which is preliminary data.</text>
</comment>
<dbReference type="OrthoDB" id="6423184at2759"/>
<reference evidence="2 3" key="1">
    <citation type="journal article" date="2019" name="Sci. Rep.">
        <title>Orb-weaving spider Araneus ventricosus genome elucidates the spidroin gene catalogue.</title>
        <authorList>
            <person name="Kono N."/>
            <person name="Nakamura H."/>
            <person name="Ohtoshi R."/>
            <person name="Moran D.A.P."/>
            <person name="Shinohara A."/>
            <person name="Yoshida Y."/>
            <person name="Fujiwara M."/>
            <person name="Mori M."/>
            <person name="Tomita M."/>
            <person name="Arakawa K."/>
        </authorList>
    </citation>
    <scope>NUCLEOTIDE SEQUENCE [LARGE SCALE GENOMIC DNA]</scope>
</reference>
<accession>A0A4Y2GAK9</accession>